<comment type="caution">
    <text evidence="1">The sequence shown here is derived from an EMBL/GenBank/DDBJ whole genome shotgun (WGS) entry which is preliminary data.</text>
</comment>
<gene>
    <name evidence="1" type="ORF">OnM2_060068</name>
</gene>
<dbReference type="AlphaFoldDB" id="A0A420HPT7"/>
<evidence type="ECO:0000313" key="2">
    <source>
        <dbReference type="Proteomes" id="UP000286134"/>
    </source>
</evidence>
<organism evidence="1 2">
    <name type="scientific">Erysiphe neolycopersici</name>
    <dbReference type="NCBI Taxonomy" id="212602"/>
    <lineage>
        <taxon>Eukaryota</taxon>
        <taxon>Fungi</taxon>
        <taxon>Dikarya</taxon>
        <taxon>Ascomycota</taxon>
        <taxon>Pezizomycotina</taxon>
        <taxon>Leotiomycetes</taxon>
        <taxon>Erysiphales</taxon>
        <taxon>Erysiphaceae</taxon>
        <taxon>Erysiphe</taxon>
    </lineage>
</organism>
<sequence>MYHLTYILLTISPRMELIRTAGTGRQRYNLLTTNKIAAIILIHSEEDRPSFRDIFIYSCVNSEDQFLKPVHHSHPAYMAVAYPIHFPYGETGWHWGMSFNTGSSIG</sequence>
<reference evidence="1 2" key="1">
    <citation type="journal article" date="2018" name="BMC Genomics">
        <title>Comparative genome analyses reveal sequence features reflecting distinct modes of host-adaptation between dicot and monocot powdery mildew.</title>
        <authorList>
            <person name="Wu Y."/>
            <person name="Ma X."/>
            <person name="Pan Z."/>
            <person name="Kale S.D."/>
            <person name="Song Y."/>
            <person name="King H."/>
            <person name="Zhang Q."/>
            <person name="Presley C."/>
            <person name="Deng X."/>
            <person name="Wei C.I."/>
            <person name="Xiao S."/>
        </authorList>
    </citation>
    <scope>NUCLEOTIDE SEQUENCE [LARGE SCALE GENOMIC DNA]</scope>
    <source>
        <strain evidence="1">UMSG2</strain>
    </source>
</reference>
<keyword evidence="2" id="KW-1185">Reference proteome</keyword>
<dbReference type="EMBL" id="MCFK01006003">
    <property type="protein sequence ID" value="RKF59455.1"/>
    <property type="molecule type" value="Genomic_DNA"/>
</dbReference>
<proteinExistence type="predicted"/>
<protein>
    <submittedName>
        <fullName evidence="1">Uncharacterized protein</fullName>
    </submittedName>
</protein>
<dbReference type="PANTHER" id="PTHR45786:SF74">
    <property type="entry name" value="ATP-DEPENDENT DNA HELICASE"/>
    <property type="match status" value="1"/>
</dbReference>
<name>A0A420HPT7_9PEZI</name>
<dbReference type="Proteomes" id="UP000286134">
    <property type="component" value="Unassembled WGS sequence"/>
</dbReference>
<evidence type="ECO:0000313" key="1">
    <source>
        <dbReference type="EMBL" id="RKF59455.1"/>
    </source>
</evidence>
<dbReference type="PANTHER" id="PTHR45786">
    <property type="entry name" value="DNA BINDING PROTEIN-LIKE"/>
    <property type="match status" value="1"/>
</dbReference>
<accession>A0A420HPT7</accession>
<dbReference type="OrthoDB" id="2272314at2759"/>